<keyword evidence="2" id="KW-1185">Reference proteome</keyword>
<evidence type="ECO:0000313" key="2">
    <source>
        <dbReference type="Proteomes" id="UP000596660"/>
    </source>
</evidence>
<dbReference type="EnsemblPlants" id="AUR62007825-RA">
    <property type="protein sequence ID" value="AUR62007825-RA:cds"/>
    <property type="gene ID" value="AUR62007825"/>
</dbReference>
<protein>
    <submittedName>
        <fullName evidence="1">Uncharacterized protein</fullName>
    </submittedName>
</protein>
<sequence length="106" mass="12149">MGLIEFFTSIDWQQESDPTSHDFVVLPFFALFFPSVRFFLDRVVFEFSSALLELLLKLALPKIPSTSYGDRIHSSTTPSQLEKQGLYVITHAFALTYCCNAFLQEM</sequence>
<proteinExistence type="predicted"/>
<dbReference type="Gramene" id="AUR62007825-RA">
    <property type="protein sequence ID" value="AUR62007825-RA:cds"/>
    <property type="gene ID" value="AUR62007825"/>
</dbReference>
<accession>A0A803L7I6</accession>
<evidence type="ECO:0000313" key="1">
    <source>
        <dbReference type="EnsemblPlants" id="AUR62007825-RA:cds"/>
    </source>
</evidence>
<organism evidence="1 2">
    <name type="scientific">Chenopodium quinoa</name>
    <name type="common">Quinoa</name>
    <dbReference type="NCBI Taxonomy" id="63459"/>
    <lineage>
        <taxon>Eukaryota</taxon>
        <taxon>Viridiplantae</taxon>
        <taxon>Streptophyta</taxon>
        <taxon>Embryophyta</taxon>
        <taxon>Tracheophyta</taxon>
        <taxon>Spermatophyta</taxon>
        <taxon>Magnoliopsida</taxon>
        <taxon>eudicotyledons</taxon>
        <taxon>Gunneridae</taxon>
        <taxon>Pentapetalae</taxon>
        <taxon>Caryophyllales</taxon>
        <taxon>Chenopodiaceae</taxon>
        <taxon>Chenopodioideae</taxon>
        <taxon>Atripliceae</taxon>
        <taxon>Chenopodium</taxon>
    </lineage>
</organism>
<reference evidence="1" key="2">
    <citation type="submission" date="2021-03" db="UniProtKB">
        <authorList>
            <consortium name="EnsemblPlants"/>
        </authorList>
    </citation>
    <scope>IDENTIFICATION</scope>
</reference>
<dbReference type="AlphaFoldDB" id="A0A803L7I6"/>
<dbReference type="Proteomes" id="UP000596660">
    <property type="component" value="Unplaced"/>
</dbReference>
<reference evidence="1" key="1">
    <citation type="journal article" date="2017" name="Nature">
        <title>The genome of Chenopodium quinoa.</title>
        <authorList>
            <person name="Jarvis D.E."/>
            <person name="Ho Y.S."/>
            <person name="Lightfoot D.J."/>
            <person name="Schmoeckel S.M."/>
            <person name="Li B."/>
            <person name="Borm T.J.A."/>
            <person name="Ohyanagi H."/>
            <person name="Mineta K."/>
            <person name="Michell C.T."/>
            <person name="Saber N."/>
            <person name="Kharbatia N.M."/>
            <person name="Rupper R.R."/>
            <person name="Sharp A.R."/>
            <person name="Dally N."/>
            <person name="Boughton B.A."/>
            <person name="Woo Y.H."/>
            <person name="Gao G."/>
            <person name="Schijlen E.G.W.M."/>
            <person name="Guo X."/>
            <person name="Momin A.A."/>
            <person name="Negrao S."/>
            <person name="Al-Babili S."/>
            <person name="Gehring C."/>
            <person name="Roessner U."/>
            <person name="Jung C."/>
            <person name="Murphy K."/>
            <person name="Arold S.T."/>
            <person name="Gojobori T."/>
            <person name="van der Linden C.G."/>
            <person name="van Loo E.N."/>
            <person name="Jellen E.N."/>
            <person name="Maughan P.J."/>
            <person name="Tester M."/>
        </authorList>
    </citation>
    <scope>NUCLEOTIDE SEQUENCE [LARGE SCALE GENOMIC DNA]</scope>
    <source>
        <strain evidence="1">cv. PI 614886</strain>
    </source>
</reference>
<name>A0A803L7I6_CHEQI</name>